<dbReference type="Gene3D" id="3.30.420.10">
    <property type="entry name" value="Ribonuclease H-like superfamily/Ribonuclease H"/>
    <property type="match status" value="1"/>
</dbReference>
<dbReference type="Gene3D" id="1.10.340.70">
    <property type="match status" value="1"/>
</dbReference>
<keyword evidence="4" id="KW-0540">Nuclease</keyword>
<dbReference type="FunFam" id="1.10.340.70:FF:000001">
    <property type="entry name" value="Retrovirus-related Pol polyprotein from transposon gypsy-like Protein"/>
    <property type="match status" value="1"/>
</dbReference>
<dbReference type="SUPFAM" id="SSF53098">
    <property type="entry name" value="Ribonuclease H-like"/>
    <property type="match status" value="1"/>
</dbReference>
<sequence length="716" mass="82327">MNTILKTVLPILSYPDFTREFFIYTDASGYGVETVLAQIQSPPQSEDSAETKESDLSVSDGFEVVISYTSKHLKDHEAKWSTTEKEAYAIDIPIRTQIHSFYRSDEPAVPIATVETRARTKGEIKTVDNEWVRLQHEDKYCKYILNNLLKMKSQKDIMKREINNHKLNNKRELVNKYDRLVVPQVKIREIMEDNHDQMLAGHLGITKSLARIPRQFVWPNMRSDVTAHVNSCLLCARRKIVDTSKAPLQSLPPVDRVWERIVIHVVGPIQESVKGYKYFLVLSDYASRFVFTFPMKNQTAQTIARILVNKVITKYGAPETVLIDKGKNFLSKMVIEICKLFKIMQIRTTAYHPQTDGLVERFNRTLCDMLACYVVDEPERWEKFVPFVTFAYNTSKQATLKDSVLPFLRKRTCEMNNYQWKKAQELAKEHLAEAQTKQKRYYDEGTRSIKYKIGDLVLLKAPISTGKFINSKKKKSVVHANSLKPYTPREPTATIEKEEKCTIPRKLYINDKTKTIKTWKGWTCKQWVKTKKITGSFWIGSFDTVFSQRTKLITQLECWDMVNDKKCGGNNMQSSPTTISFTATPTGEGAWYATREYHVLNCLVEETTLGQESPNSLIESPFGFLNATQQHGQIVQNHNSIVWGDRLTNVSSSQTILKGEGFLELTNTNTSRLLDSTRQIEITFGKRLYIISYAWGPLRLCHPKIIQTIESGKVVE</sequence>
<evidence type="ECO:0000259" key="8">
    <source>
        <dbReference type="PROSITE" id="PS50994"/>
    </source>
</evidence>
<dbReference type="InterPro" id="IPR043502">
    <property type="entry name" value="DNA/RNA_pol_sf"/>
</dbReference>
<dbReference type="PROSITE" id="PS50994">
    <property type="entry name" value="INTEGRASE"/>
    <property type="match status" value="1"/>
</dbReference>
<dbReference type="GO" id="GO:0016787">
    <property type="term" value="F:hydrolase activity"/>
    <property type="evidence" value="ECO:0007669"/>
    <property type="project" value="UniProtKB-KW"/>
</dbReference>
<protein>
    <recommendedName>
        <fullName evidence="1">RNA-directed DNA polymerase</fullName>
        <ecNumber evidence="1">2.7.7.49</ecNumber>
    </recommendedName>
</protein>
<keyword evidence="2" id="KW-0808">Transferase</keyword>
<keyword evidence="3" id="KW-0548">Nucleotidyltransferase</keyword>
<evidence type="ECO:0000256" key="6">
    <source>
        <dbReference type="ARBA" id="ARBA00022801"/>
    </source>
</evidence>
<dbReference type="InterPro" id="IPR036397">
    <property type="entry name" value="RNaseH_sf"/>
</dbReference>
<comment type="caution">
    <text evidence="9">The sequence shown here is derived from an EMBL/GenBank/DDBJ whole genome shotgun (WGS) entry which is preliminary data.</text>
</comment>
<reference evidence="9 10" key="1">
    <citation type="submission" date="2016-03" db="EMBL/GenBank/DDBJ databases">
        <title>EvidentialGene: Evidence-directed Construction of Genes on Genomes.</title>
        <authorList>
            <person name="Gilbert D.G."/>
            <person name="Choi J.-H."/>
            <person name="Mockaitis K."/>
            <person name="Colbourne J."/>
            <person name="Pfrender M."/>
        </authorList>
    </citation>
    <scope>NUCLEOTIDE SEQUENCE [LARGE SCALE GENOMIC DNA]</scope>
    <source>
        <strain evidence="9 10">Xinb3</strain>
        <tissue evidence="9">Complete organism</tissue>
    </source>
</reference>
<evidence type="ECO:0000256" key="7">
    <source>
        <dbReference type="ARBA" id="ARBA00022918"/>
    </source>
</evidence>
<evidence type="ECO:0000256" key="2">
    <source>
        <dbReference type="ARBA" id="ARBA00022679"/>
    </source>
</evidence>
<evidence type="ECO:0000256" key="4">
    <source>
        <dbReference type="ARBA" id="ARBA00022722"/>
    </source>
</evidence>
<dbReference type="STRING" id="35525.A0A164P5F9"/>
<dbReference type="Proteomes" id="UP000076858">
    <property type="component" value="Unassembled WGS sequence"/>
</dbReference>
<dbReference type="GO" id="GO:0004519">
    <property type="term" value="F:endonuclease activity"/>
    <property type="evidence" value="ECO:0007669"/>
    <property type="project" value="UniProtKB-KW"/>
</dbReference>
<organism evidence="9 10">
    <name type="scientific">Daphnia magna</name>
    <dbReference type="NCBI Taxonomy" id="35525"/>
    <lineage>
        <taxon>Eukaryota</taxon>
        <taxon>Metazoa</taxon>
        <taxon>Ecdysozoa</taxon>
        <taxon>Arthropoda</taxon>
        <taxon>Crustacea</taxon>
        <taxon>Branchiopoda</taxon>
        <taxon>Diplostraca</taxon>
        <taxon>Cladocera</taxon>
        <taxon>Anomopoda</taxon>
        <taxon>Daphniidae</taxon>
        <taxon>Daphnia</taxon>
    </lineage>
</organism>
<evidence type="ECO:0000313" key="10">
    <source>
        <dbReference type="Proteomes" id="UP000076858"/>
    </source>
</evidence>
<dbReference type="SUPFAM" id="SSF56672">
    <property type="entry name" value="DNA/RNA polymerases"/>
    <property type="match status" value="1"/>
</dbReference>
<keyword evidence="10" id="KW-1185">Reference proteome</keyword>
<dbReference type="GO" id="GO:0042575">
    <property type="term" value="C:DNA polymerase complex"/>
    <property type="evidence" value="ECO:0007669"/>
    <property type="project" value="UniProtKB-ARBA"/>
</dbReference>
<dbReference type="InterPro" id="IPR012337">
    <property type="entry name" value="RNaseH-like_sf"/>
</dbReference>
<dbReference type="InterPro" id="IPR001584">
    <property type="entry name" value="Integrase_cat-core"/>
</dbReference>
<dbReference type="Pfam" id="PF17921">
    <property type="entry name" value="Integrase_H2C2"/>
    <property type="match status" value="1"/>
</dbReference>
<keyword evidence="7" id="KW-0695">RNA-directed DNA polymerase</keyword>
<dbReference type="FunFam" id="3.30.420.10:FF:000032">
    <property type="entry name" value="Retrovirus-related Pol polyprotein from transposon 297-like Protein"/>
    <property type="match status" value="1"/>
</dbReference>
<dbReference type="EMBL" id="LRGB01002688">
    <property type="protein sequence ID" value="KZS06531.1"/>
    <property type="molecule type" value="Genomic_DNA"/>
</dbReference>
<proteinExistence type="predicted"/>
<dbReference type="AlphaFoldDB" id="A0A164P5F9"/>
<keyword evidence="6" id="KW-0378">Hydrolase</keyword>
<evidence type="ECO:0000256" key="3">
    <source>
        <dbReference type="ARBA" id="ARBA00022695"/>
    </source>
</evidence>
<dbReference type="OrthoDB" id="6364599at2759"/>
<dbReference type="GO" id="GO:0003676">
    <property type="term" value="F:nucleic acid binding"/>
    <property type="evidence" value="ECO:0007669"/>
    <property type="project" value="InterPro"/>
</dbReference>
<dbReference type="InterPro" id="IPR041588">
    <property type="entry name" value="Integrase_H2C2"/>
</dbReference>
<evidence type="ECO:0000256" key="5">
    <source>
        <dbReference type="ARBA" id="ARBA00022759"/>
    </source>
</evidence>
<dbReference type="InterPro" id="IPR041373">
    <property type="entry name" value="RT_RNaseH"/>
</dbReference>
<accession>A0A164P5F9</accession>
<name>A0A164P5F9_9CRUS</name>
<dbReference type="PANTHER" id="PTHR37984">
    <property type="entry name" value="PROTEIN CBG26694"/>
    <property type="match status" value="1"/>
</dbReference>
<dbReference type="InterPro" id="IPR050951">
    <property type="entry name" value="Retrovirus_Pol_polyprotein"/>
</dbReference>
<evidence type="ECO:0000313" key="9">
    <source>
        <dbReference type="EMBL" id="KZS06531.1"/>
    </source>
</evidence>
<dbReference type="Pfam" id="PF00665">
    <property type="entry name" value="rve"/>
    <property type="match status" value="1"/>
</dbReference>
<evidence type="ECO:0000256" key="1">
    <source>
        <dbReference type="ARBA" id="ARBA00012493"/>
    </source>
</evidence>
<dbReference type="PANTHER" id="PTHR37984:SF15">
    <property type="entry name" value="INTEGRASE CATALYTIC DOMAIN-CONTAINING PROTEIN"/>
    <property type="match status" value="1"/>
</dbReference>
<dbReference type="GO" id="GO:0015074">
    <property type="term" value="P:DNA integration"/>
    <property type="evidence" value="ECO:0007669"/>
    <property type="project" value="InterPro"/>
</dbReference>
<dbReference type="Pfam" id="PF17917">
    <property type="entry name" value="RT_RNaseH"/>
    <property type="match status" value="1"/>
</dbReference>
<keyword evidence="5" id="KW-0255">Endonuclease</keyword>
<dbReference type="GO" id="GO:0003964">
    <property type="term" value="F:RNA-directed DNA polymerase activity"/>
    <property type="evidence" value="ECO:0007669"/>
    <property type="project" value="UniProtKB-KW"/>
</dbReference>
<gene>
    <name evidence="9" type="ORF">APZ42_029985</name>
</gene>
<dbReference type="EC" id="2.7.7.49" evidence="1"/>
<feature type="domain" description="Integrase catalytic" evidence="8">
    <location>
        <begin position="249"/>
        <end position="414"/>
    </location>
</feature>